<dbReference type="Proteomes" id="UP001459277">
    <property type="component" value="Unassembled WGS sequence"/>
</dbReference>
<dbReference type="AlphaFoldDB" id="A0AAW2BTA6"/>
<comment type="caution">
    <text evidence="3">The sequence shown here is derived from an EMBL/GenBank/DDBJ whole genome shotgun (WGS) entry which is preliminary data.</text>
</comment>
<dbReference type="Pfam" id="PF13456">
    <property type="entry name" value="RVT_3"/>
    <property type="match status" value="1"/>
</dbReference>
<protein>
    <recommendedName>
        <fullName evidence="5">Reverse transcriptase zinc-binding domain-containing protein</fullName>
    </recommendedName>
</protein>
<feature type="domain" description="RNase H type-1" evidence="1">
    <location>
        <begin position="596"/>
        <end position="676"/>
    </location>
</feature>
<evidence type="ECO:0000259" key="2">
    <source>
        <dbReference type="Pfam" id="PF13966"/>
    </source>
</evidence>
<evidence type="ECO:0000313" key="3">
    <source>
        <dbReference type="EMBL" id="KAK9988593.1"/>
    </source>
</evidence>
<keyword evidence="4" id="KW-1185">Reference proteome</keyword>
<dbReference type="GO" id="GO:0004523">
    <property type="term" value="F:RNA-DNA hybrid ribonuclease activity"/>
    <property type="evidence" value="ECO:0007669"/>
    <property type="project" value="InterPro"/>
</dbReference>
<dbReference type="InterPro" id="IPR002156">
    <property type="entry name" value="RNaseH_domain"/>
</dbReference>
<dbReference type="Gene3D" id="3.30.420.10">
    <property type="entry name" value="Ribonuclease H-like superfamily/Ribonuclease H"/>
    <property type="match status" value="1"/>
</dbReference>
<name>A0AAW2BTA6_9ROSI</name>
<dbReference type="CDD" id="cd06222">
    <property type="entry name" value="RNase_H_like"/>
    <property type="match status" value="1"/>
</dbReference>
<gene>
    <name evidence="3" type="ORF">SO802_028832</name>
</gene>
<evidence type="ECO:0000313" key="4">
    <source>
        <dbReference type="Proteomes" id="UP001459277"/>
    </source>
</evidence>
<organism evidence="3 4">
    <name type="scientific">Lithocarpus litseifolius</name>
    <dbReference type="NCBI Taxonomy" id="425828"/>
    <lineage>
        <taxon>Eukaryota</taxon>
        <taxon>Viridiplantae</taxon>
        <taxon>Streptophyta</taxon>
        <taxon>Embryophyta</taxon>
        <taxon>Tracheophyta</taxon>
        <taxon>Spermatophyta</taxon>
        <taxon>Magnoliopsida</taxon>
        <taxon>eudicotyledons</taxon>
        <taxon>Gunneridae</taxon>
        <taxon>Pentapetalae</taxon>
        <taxon>rosids</taxon>
        <taxon>fabids</taxon>
        <taxon>Fagales</taxon>
        <taxon>Fagaceae</taxon>
        <taxon>Lithocarpus</taxon>
    </lineage>
</organism>
<dbReference type="InterPro" id="IPR026960">
    <property type="entry name" value="RVT-Znf"/>
</dbReference>
<evidence type="ECO:0000259" key="1">
    <source>
        <dbReference type="Pfam" id="PF13456"/>
    </source>
</evidence>
<dbReference type="GO" id="GO:0003676">
    <property type="term" value="F:nucleic acid binding"/>
    <property type="evidence" value="ECO:0007669"/>
    <property type="project" value="InterPro"/>
</dbReference>
<dbReference type="InterPro" id="IPR044730">
    <property type="entry name" value="RNase_H-like_dom_plant"/>
</dbReference>
<dbReference type="InterPro" id="IPR036397">
    <property type="entry name" value="RNaseH_sf"/>
</dbReference>
<dbReference type="EMBL" id="JAZDWU010000010">
    <property type="protein sequence ID" value="KAK9988593.1"/>
    <property type="molecule type" value="Genomic_DNA"/>
</dbReference>
<dbReference type="InterPro" id="IPR012337">
    <property type="entry name" value="RNaseH-like_sf"/>
</dbReference>
<reference evidence="3 4" key="1">
    <citation type="submission" date="2024-01" db="EMBL/GenBank/DDBJ databases">
        <title>A telomere-to-telomere, gap-free genome of sweet tea (Lithocarpus litseifolius).</title>
        <authorList>
            <person name="Zhou J."/>
        </authorList>
    </citation>
    <scope>NUCLEOTIDE SEQUENCE [LARGE SCALE GENOMIC DNA]</scope>
    <source>
        <strain evidence="3">Zhou-2022a</strain>
        <tissue evidence="3">Leaf</tissue>
    </source>
</reference>
<dbReference type="Pfam" id="PF13966">
    <property type="entry name" value="zf-RVT"/>
    <property type="match status" value="1"/>
</dbReference>
<evidence type="ECO:0008006" key="5">
    <source>
        <dbReference type="Google" id="ProtNLM"/>
    </source>
</evidence>
<dbReference type="SUPFAM" id="SSF53098">
    <property type="entry name" value="Ribonuclease H-like"/>
    <property type="match status" value="1"/>
</dbReference>
<sequence length="684" mass="78114">MSNANNGFNAINATIPHNLQTANSVSNGILKQPGVIETGQHKVIQEVHTSERLGKQQGVDVASKSREVHHLCCDSSNHIPIHIVYSGMDPPRRKKLFQFEEMWLSNPGCKEIVQAVEEEAVLSGDNSSVRQLKKEIEDWRDKEATMWAQRSRLLWARQWDKNSKYFHSCATKRYRKNLIEGLRAGDGSWKNKPEEIAKVLVNYYQSLFTFMGQMDSSRVLECVLQVITYEMNALLSQKFEVNEVEMALQQMALLKAPGLDGMPPLFYQHFRSTIHHDVTSSILLWLNSDDSLLFCKATREECDKVLDILNGYEEASGQKGGMSSKEGLVGGLVTGKKIRIWQDHWLPKLHPPHLLYCPLADFENATVDILIEPSSRQWLPEMIDGLFNVEEAILVKNIPLSREPSEDILFWPHSSDGRYSCKTSYKFLKMEAGLNAETQAPTSDEKHVWREIWSMCVPPKVKTLSWRACREAMPTMSSLLRRTITEDPLCVRCRASTENSLHALWSCPELDSVWAEMELWSFRGSVQFFDFKELLSWLIKNKLQLEFFAITVWSIWNQRNRVRLNQPTNALRKIAHLYKVWLTEFKARQELGSNDIEAIAAGWALSFALEVGVKRAVLEGESLVVMKGLMEAERPLAPLGLLLKEAKNLSQKFDELLYSRTKREGNTLAHSLARHATGIPDFLV</sequence>
<feature type="domain" description="Reverse transcriptase zinc-binding" evidence="2">
    <location>
        <begin position="419"/>
        <end position="514"/>
    </location>
</feature>
<accession>A0AAW2BTA6</accession>
<proteinExistence type="predicted"/>